<dbReference type="Pfam" id="PF24855">
    <property type="entry name" value="DUF7729"/>
    <property type="match status" value="1"/>
</dbReference>
<name>A0A8S0W988_CYCAE</name>
<sequence>MFKTFAIVSVLTSAAFAQSSSSSAAAATSTANPYIPTGISQSCTTFLNELNTDSSLTSCLSALSTATSPFAPGSTVSPTEGTVKTALQSLCSDSIDTVCSENLIRSKIASFYTACAQELTTNQVPDVIRTYDVLYTLSPMRTSACSKSDDGSWCVMAKTVSTSEVSEAVSSSSTLGLSQLLALLYTNNGSALKRRAQVSAIVPNMTTYHDSNLPFLFFNPTLDAEALCTSCTRSVLTAYINFESNIPYAPGLSSSQLLDTQSALYNAITEKCPANFLNNAVQAAGGISQGGLFSGAVSTLPEHRSLISLALGAATLAASFAL</sequence>
<keyword evidence="4" id="KW-1185">Reference proteome</keyword>
<feature type="chain" id="PRO_5035758135" description="DUF7729 domain-containing protein" evidence="1">
    <location>
        <begin position="18"/>
        <end position="322"/>
    </location>
</feature>
<keyword evidence="1" id="KW-0732">Signal</keyword>
<protein>
    <recommendedName>
        <fullName evidence="2">DUF7729 domain-containing protein</fullName>
    </recommendedName>
</protein>
<feature type="domain" description="DUF7729" evidence="2">
    <location>
        <begin position="40"/>
        <end position="167"/>
    </location>
</feature>
<gene>
    <name evidence="3" type="ORF">AAE3_LOCUS4459</name>
</gene>
<reference evidence="3 4" key="1">
    <citation type="submission" date="2020-01" db="EMBL/GenBank/DDBJ databases">
        <authorList>
            <person name="Gupta K D."/>
        </authorList>
    </citation>
    <scope>NUCLEOTIDE SEQUENCE [LARGE SCALE GENOMIC DNA]</scope>
</reference>
<accession>A0A8S0W988</accession>
<evidence type="ECO:0000313" key="4">
    <source>
        <dbReference type="Proteomes" id="UP000467700"/>
    </source>
</evidence>
<comment type="caution">
    <text evidence="3">The sequence shown here is derived from an EMBL/GenBank/DDBJ whole genome shotgun (WGS) entry which is preliminary data.</text>
</comment>
<evidence type="ECO:0000259" key="2">
    <source>
        <dbReference type="Pfam" id="PF24855"/>
    </source>
</evidence>
<dbReference type="InterPro" id="IPR056146">
    <property type="entry name" value="DUF7729"/>
</dbReference>
<dbReference type="Proteomes" id="UP000467700">
    <property type="component" value="Unassembled WGS sequence"/>
</dbReference>
<dbReference type="EMBL" id="CACVBS010000035">
    <property type="protein sequence ID" value="CAA7262026.1"/>
    <property type="molecule type" value="Genomic_DNA"/>
</dbReference>
<proteinExistence type="predicted"/>
<dbReference type="OrthoDB" id="5588482at2759"/>
<dbReference type="AlphaFoldDB" id="A0A8S0W988"/>
<evidence type="ECO:0000256" key="1">
    <source>
        <dbReference type="SAM" id="SignalP"/>
    </source>
</evidence>
<organism evidence="3 4">
    <name type="scientific">Cyclocybe aegerita</name>
    <name type="common">Black poplar mushroom</name>
    <name type="synonym">Agrocybe aegerita</name>
    <dbReference type="NCBI Taxonomy" id="1973307"/>
    <lineage>
        <taxon>Eukaryota</taxon>
        <taxon>Fungi</taxon>
        <taxon>Dikarya</taxon>
        <taxon>Basidiomycota</taxon>
        <taxon>Agaricomycotina</taxon>
        <taxon>Agaricomycetes</taxon>
        <taxon>Agaricomycetidae</taxon>
        <taxon>Agaricales</taxon>
        <taxon>Agaricineae</taxon>
        <taxon>Bolbitiaceae</taxon>
        <taxon>Cyclocybe</taxon>
    </lineage>
</organism>
<evidence type="ECO:0000313" key="3">
    <source>
        <dbReference type="EMBL" id="CAA7262026.1"/>
    </source>
</evidence>
<feature type="signal peptide" evidence="1">
    <location>
        <begin position="1"/>
        <end position="17"/>
    </location>
</feature>